<feature type="compositionally biased region" description="Low complexity" evidence="1">
    <location>
        <begin position="30"/>
        <end position="47"/>
    </location>
</feature>
<feature type="region of interest" description="Disordered" evidence="1">
    <location>
        <begin position="30"/>
        <end position="57"/>
    </location>
</feature>
<protein>
    <submittedName>
        <fullName evidence="3">Uncharacterized protein</fullName>
    </submittedName>
</protein>
<organism evidence="3">
    <name type="scientific">Entomoneis paludosa</name>
    <dbReference type="NCBI Taxonomy" id="265537"/>
    <lineage>
        <taxon>Eukaryota</taxon>
        <taxon>Sar</taxon>
        <taxon>Stramenopiles</taxon>
        <taxon>Ochrophyta</taxon>
        <taxon>Bacillariophyta</taxon>
        <taxon>Bacillariophyceae</taxon>
        <taxon>Bacillariophycidae</taxon>
        <taxon>Entomoneidaceae</taxon>
        <taxon>Entomoneis</taxon>
    </lineage>
</organism>
<evidence type="ECO:0000313" key="3">
    <source>
        <dbReference type="EMBL" id="CAD9943000.1"/>
    </source>
</evidence>
<reference evidence="3" key="1">
    <citation type="submission" date="2021-01" db="EMBL/GenBank/DDBJ databases">
        <authorList>
            <person name="Corre E."/>
            <person name="Pelletier E."/>
            <person name="Niang G."/>
            <person name="Scheremetjew M."/>
            <person name="Finn R."/>
            <person name="Kale V."/>
            <person name="Holt S."/>
            <person name="Cochrane G."/>
            <person name="Meng A."/>
            <person name="Brown T."/>
            <person name="Cohen L."/>
        </authorList>
    </citation>
    <scope>NUCLEOTIDE SEQUENCE</scope>
    <source>
        <strain evidence="3">CCMP125</strain>
    </source>
</reference>
<gene>
    <name evidence="2" type="ORF">APAL1065_LOCUS1683</name>
    <name evidence="3" type="ORF">APAL1065_LOCUS1684</name>
</gene>
<sequence>MERRQRAVRAVLADRLQDLRREGVDEKLLSLGDKGSSFGKDGSSQDSTNDENDLFERKGWNQMDSGFRLWGAPGFAQSFLAQSEDDPSRSSEDGKVDEFLKSKGWNNVDSGFRII</sequence>
<evidence type="ECO:0000256" key="1">
    <source>
        <dbReference type="SAM" id="MobiDB-lite"/>
    </source>
</evidence>
<dbReference type="AlphaFoldDB" id="A0A6U2X956"/>
<proteinExistence type="predicted"/>
<dbReference type="EMBL" id="HBHT01002520">
    <property type="protein sequence ID" value="CAD9942998.1"/>
    <property type="molecule type" value="Transcribed_RNA"/>
</dbReference>
<evidence type="ECO:0000313" key="2">
    <source>
        <dbReference type="EMBL" id="CAD9942998.1"/>
    </source>
</evidence>
<accession>A0A6U2X956</accession>
<dbReference type="EMBL" id="HBHT01002521">
    <property type="protein sequence ID" value="CAD9943000.1"/>
    <property type="molecule type" value="Transcribed_RNA"/>
</dbReference>
<name>A0A6U2X956_9STRA</name>